<dbReference type="RefSeq" id="WP_210200743.1">
    <property type="nucleotide sequence ID" value="NZ_OBEL01000001.1"/>
</dbReference>
<keyword evidence="3 4" id="KW-0408">Iron</keyword>
<feature type="domain" description="Cytochrome c" evidence="6">
    <location>
        <begin position="27"/>
        <end position="115"/>
    </location>
</feature>
<evidence type="ECO:0000313" key="7">
    <source>
        <dbReference type="EMBL" id="SNZ07204.1"/>
    </source>
</evidence>
<evidence type="ECO:0000313" key="8">
    <source>
        <dbReference type="Proteomes" id="UP000219439"/>
    </source>
</evidence>
<name>A0A285NCG9_9HYPH</name>
<protein>
    <submittedName>
        <fullName evidence="7">Cytochrome c55X</fullName>
    </submittedName>
</protein>
<dbReference type="Proteomes" id="UP000219439">
    <property type="component" value="Unassembled WGS sequence"/>
</dbReference>
<reference evidence="7 8" key="1">
    <citation type="submission" date="2017-09" db="EMBL/GenBank/DDBJ databases">
        <authorList>
            <person name="Ehlers B."/>
            <person name="Leendertz F.H."/>
        </authorList>
    </citation>
    <scope>NUCLEOTIDE SEQUENCE [LARGE SCALE GENOMIC DNA]</scope>
    <source>
        <strain evidence="7 8">DSM 18289</strain>
    </source>
</reference>
<keyword evidence="5" id="KW-0732">Signal</keyword>
<evidence type="ECO:0000256" key="4">
    <source>
        <dbReference type="PROSITE-ProRule" id="PRU00433"/>
    </source>
</evidence>
<dbReference type="GO" id="GO:0009055">
    <property type="term" value="F:electron transfer activity"/>
    <property type="evidence" value="ECO:0007669"/>
    <property type="project" value="InterPro"/>
</dbReference>
<evidence type="ECO:0000256" key="5">
    <source>
        <dbReference type="SAM" id="SignalP"/>
    </source>
</evidence>
<dbReference type="Pfam" id="PF13442">
    <property type="entry name" value="Cytochrome_CBB3"/>
    <property type="match status" value="1"/>
</dbReference>
<dbReference type="GO" id="GO:0046872">
    <property type="term" value="F:metal ion binding"/>
    <property type="evidence" value="ECO:0007669"/>
    <property type="project" value="UniProtKB-KW"/>
</dbReference>
<gene>
    <name evidence="7" type="ORF">SAMN06265368_0720</name>
</gene>
<keyword evidence="8" id="KW-1185">Reference proteome</keyword>
<dbReference type="SUPFAM" id="SSF46626">
    <property type="entry name" value="Cytochrome c"/>
    <property type="match status" value="1"/>
</dbReference>
<dbReference type="InterPro" id="IPR036909">
    <property type="entry name" value="Cyt_c-like_dom_sf"/>
</dbReference>
<keyword evidence="1 4" id="KW-0349">Heme</keyword>
<proteinExistence type="predicted"/>
<evidence type="ECO:0000259" key="6">
    <source>
        <dbReference type="PROSITE" id="PS51007"/>
    </source>
</evidence>
<dbReference type="AlphaFoldDB" id="A0A285NCG9"/>
<dbReference type="Gene3D" id="1.10.760.10">
    <property type="entry name" value="Cytochrome c-like domain"/>
    <property type="match status" value="1"/>
</dbReference>
<organism evidence="7 8">
    <name type="scientific">Cohaesibacter gelatinilyticus</name>
    <dbReference type="NCBI Taxonomy" id="372072"/>
    <lineage>
        <taxon>Bacteria</taxon>
        <taxon>Pseudomonadati</taxon>
        <taxon>Pseudomonadota</taxon>
        <taxon>Alphaproteobacteria</taxon>
        <taxon>Hyphomicrobiales</taxon>
        <taxon>Cohaesibacteraceae</taxon>
    </lineage>
</organism>
<dbReference type="EMBL" id="OBEL01000001">
    <property type="protein sequence ID" value="SNZ07204.1"/>
    <property type="molecule type" value="Genomic_DNA"/>
</dbReference>
<dbReference type="InterPro" id="IPR009056">
    <property type="entry name" value="Cyt_c-like_dom"/>
</dbReference>
<accession>A0A285NCG9</accession>
<feature type="chain" id="PRO_5012086364" evidence="5">
    <location>
        <begin position="32"/>
        <end position="117"/>
    </location>
</feature>
<evidence type="ECO:0000256" key="1">
    <source>
        <dbReference type="ARBA" id="ARBA00022617"/>
    </source>
</evidence>
<dbReference type="GO" id="GO:0020037">
    <property type="term" value="F:heme binding"/>
    <property type="evidence" value="ECO:0007669"/>
    <property type="project" value="InterPro"/>
</dbReference>
<dbReference type="PROSITE" id="PS51007">
    <property type="entry name" value="CYTC"/>
    <property type="match status" value="1"/>
</dbReference>
<feature type="signal peptide" evidence="5">
    <location>
        <begin position="1"/>
        <end position="31"/>
    </location>
</feature>
<keyword evidence="2 4" id="KW-0479">Metal-binding</keyword>
<evidence type="ECO:0000256" key="2">
    <source>
        <dbReference type="ARBA" id="ARBA00022723"/>
    </source>
</evidence>
<sequence length="117" mass="12661">MAKPFVAMLAKAGLIIGLCIASAFIFSAAQAGEYDFETHSEMSEFVRQDCGACHGLSLKGGLGRPLLKENLDHFDLETLEEIILDGIPDTAMPPWRGILDEAQAKQIAKALKEGNIE</sequence>
<evidence type="ECO:0000256" key="3">
    <source>
        <dbReference type="ARBA" id="ARBA00023004"/>
    </source>
</evidence>